<sequence length="195" mass="23316">MIMQLQEQRYYSLEEYLELELNSEERHEYIDGQIIQMTGGTPNHNQIALNLSGTLNFLLKRQPYQVFVTDQRLWIPNRRIHTYPDVMVVRIPLEYQEGRRDTLINPIFIAEVLSKSTKSYDRDEKFAAYRSIPSFHEYILIDQYKMHVEQYFKTEKNKWIFSEYEDGEESLNLASVPCQVLLADIYDKVDFNVEE</sequence>
<gene>
    <name evidence="2" type="ORF">A6770_29100</name>
</gene>
<dbReference type="Gene3D" id="3.90.1570.10">
    <property type="entry name" value="tt1808, chain A"/>
    <property type="match status" value="1"/>
</dbReference>
<name>A0A367QFR7_9NOSO</name>
<dbReference type="EMBL" id="LXQD01000322">
    <property type="protein sequence ID" value="RCJ22959.1"/>
    <property type="molecule type" value="Genomic_DNA"/>
</dbReference>
<dbReference type="AlphaFoldDB" id="A0A367QFR7"/>
<evidence type="ECO:0000259" key="1">
    <source>
        <dbReference type="Pfam" id="PF05685"/>
    </source>
</evidence>
<evidence type="ECO:0000313" key="3">
    <source>
        <dbReference type="Proteomes" id="UP000252107"/>
    </source>
</evidence>
<dbReference type="PANTHER" id="PTHR36558">
    <property type="entry name" value="GLR1098 PROTEIN"/>
    <property type="match status" value="1"/>
</dbReference>
<dbReference type="InterPro" id="IPR011335">
    <property type="entry name" value="Restrct_endonuc-II-like"/>
</dbReference>
<dbReference type="SUPFAM" id="SSF52980">
    <property type="entry name" value="Restriction endonuclease-like"/>
    <property type="match status" value="1"/>
</dbReference>
<dbReference type="PANTHER" id="PTHR36558:SF1">
    <property type="entry name" value="RESTRICTION ENDONUCLEASE DOMAIN-CONTAINING PROTEIN-RELATED"/>
    <property type="match status" value="1"/>
</dbReference>
<dbReference type="Proteomes" id="UP000252107">
    <property type="component" value="Unassembled WGS sequence"/>
</dbReference>
<accession>A0A367QFR7</accession>
<organism evidence="2 3">
    <name type="scientific">Nostoc minutum NIES-26</name>
    <dbReference type="NCBI Taxonomy" id="1844469"/>
    <lineage>
        <taxon>Bacteria</taxon>
        <taxon>Bacillati</taxon>
        <taxon>Cyanobacteriota</taxon>
        <taxon>Cyanophyceae</taxon>
        <taxon>Nostocales</taxon>
        <taxon>Nostocaceae</taxon>
        <taxon>Nostoc</taxon>
    </lineage>
</organism>
<evidence type="ECO:0000313" key="2">
    <source>
        <dbReference type="EMBL" id="RCJ22959.1"/>
    </source>
</evidence>
<dbReference type="InterPro" id="IPR012296">
    <property type="entry name" value="Nuclease_put_TT1808"/>
</dbReference>
<dbReference type="CDD" id="cd06260">
    <property type="entry name" value="DUF820-like"/>
    <property type="match status" value="1"/>
</dbReference>
<proteinExistence type="predicted"/>
<dbReference type="InterPro" id="IPR008538">
    <property type="entry name" value="Uma2"/>
</dbReference>
<reference evidence="2" key="1">
    <citation type="submission" date="2016-04" db="EMBL/GenBank/DDBJ databases">
        <authorList>
            <person name="Tabuchi Yagui T.R."/>
        </authorList>
    </citation>
    <scope>NUCLEOTIDE SEQUENCE [LARGE SCALE GENOMIC DNA]</scope>
    <source>
        <strain evidence="2">NIES-26</strain>
    </source>
</reference>
<protein>
    <recommendedName>
        <fullName evidence="1">Putative restriction endonuclease domain-containing protein</fullName>
    </recommendedName>
</protein>
<feature type="domain" description="Putative restriction endonuclease" evidence="1">
    <location>
        <begin position="13"/>
        <end position="177"/>
    </location>
</feature>
<dbReference type="Pfam" id="PF05685">
    <property type="entry name" value="Uma2"/>
    <property type="match status" value="1"/>
</dbReference>
<keyword evidence="3" id="KW-1185">Reference proteome</keyword>
<comment type="caution">
    <text evidence="2">The sequence shown here is derived from an EMBL/GenBank/DDBJ whole genome shotgun (WGS) entry which is preliminary data.</text>
</comment>